<sequence>MRSAKLVFFAYLFIHRFGAGLFRSFWPTVQLLLVAFVLFDLVYFPYISSENSPLWVHMSIAAFMLVYGILIANIKAKETAKQAFVPALFLMVVMTVLEWVPGLRTSGAGSNDYKWLMIVPLLACNTYQLLVLHRLNKKRPIGG</sequence>
<dbReference type="Proteomes" id="UP001281447">
    <property type="component" value="Unassembled WGS sequence"/>
</dbReference>
<keyword evidence="1" id="KW-0472">Membrane</keyword>
<feature type="transmembrane region" description="Helical" evidence="1">
    <location>
        <begin position="54"/>
        <end position="72"/>
    </location>
</feature>
<evidence type="ECO:0000256" key="1">
    <source>
        <dbReference type="SAM" id="Phobius"/>
    </source>
</evidence>
<feature type="transmembrane region" description="Helical" evidence="1">
    <location>
        <begin position="84"/>
        <end position="101"/>
    </location>
</feature>
<evidence type="ECO:0000313" key="2">
    <source>
        <dbReference type="EMBL" id="MDY0394971.1"/>
    </source>
</evidence>
<accession>A0ABU5C6L1</accession>
<keyword evidence="1" id="KW-1133">Transmembrane helix</keyword>
<dbReference type="EMBL" id="JAWDIP010000003">
    <property type="protein sequence ID" value="MDY0394971.1"/>
    <property type="molecule type" value="Genomic_DNA"/>
</dbReference>
<gene>
    <name evidence="2" type="ORF">RWE15_11665</name>
</gene>
<proteinExistence type="predicted"/>
<name>A0ABU5C6L1_9BACI</name>
<keyword evidence="1" id="KW-0812">Transmembrane</keyword>
<comment type="caution">
    <text evidence="2">The sequence shown here is derived from an EMBL/GenBank/DDBJ whole genome shotgun (WGS) entry which is preliminary data.</text>
</comment>
<feature type="transmembrane region" description="Helical" evidence="1">
    <location>
        <begin position="113"/>
        <end position="132"/>
    </location>
</feature>
<dbReference type="InterPro" id="IPR024164">
    <property type="entry name" value="KinB-signalling_activ"/>
</dbReference>
<dbReference type="SMART" id="SM01251">
    <property type="entry name" value="KbaA"/>
    <property type="match status" value="1"/>
</dbReference>
<reference evidence="2 3" key="1">
    <citation type="submission" date="2023-10" db="EMBL/GenBank/DDBJ databases">
        <title>Virgibacillus halophilus 5B73C genome.</title>
        <authorList>
            <person name="Miliotis G."/>
            <person name="Sengupta P."/>
            <person name="Hameed A."/>
            <person name="Chuvochina M."/>
            <person name="Mcdonagh F."/>
            <person name="Simpson A.C."/>
            <person name="Singh N.K."/>
            <person name="Rekha P.D."/>
            <person name="Raman K."/>
            <person name="Hugenholtz P."/>
            <person name="Venkateswaran K."/>
        </authorList>
    </citation>
    <scope>NUCLEOTIDE SEQUENCE [LARGE SCALE GENOMIC DNA]</scope>
    <source>
        <strain evidence="2 3">5B73C</strain>
    </source>
</reference>
<organism evidence="2 3">
    <name type="scientific">Tigheibacillus halophilus</name>
    <dbReference type="NCBI Taxonomy" id="361280"/>
    <lineage>
        <taxon>Bacteria</taxon>
        <taxon>Bacillati</taxon>
        <taxon>Bacillota</taxon>
        <taxon>Bacilli</taxon>
        <taxon>Bacillales</taxon>
        <taxon>Bacillaceae</taxon>
        <taxon>Tigheibacillus</taxon>
    </lineage>
</organism>
<dbReference type="Pfam" id="PF14089">
    <property type="entry name" value="KbaA"/>
    <property type="match status" value="1"/>
</dbReference>
<protein>
    <submittedName>
        <fullName evidence="2">KinB-signaling pathway activation protein</fullName>
    </submittedName>
</protein>
<keyword evidence="3" id="KW-1185">Reference proteome</keyword>
<evidence type="ECO:0000313" key="3">
    <source>
        <dbReference type="Proteomes" id="UP001281447"/>
    </source>
</evidence>